<reference evidence="10" key="1">
    <citation type="submission" date="2016-10" db="EMBL/GenBank/DDBJ databases">
        <authorList>
            <person name="Varghese N."/>
            <person name="Submissions S."/>
        </authorList>
    </citation>
    <scope>NUCLEOTIDE SEQUENCE [LARGE SCALE GENOMIC DNA]</scope>
    <source>
        <strain evidence="10">DSM 2698</strain>
    </source>
</reference>
<dbReference type="GO" id="GO:0005198">
    <property type="term" value="F:structural molecule activity"/>
    <property type="evidence" value="ECO:0007669"/>
    <property type="project" value="InterPro"/>
</dbReference>
<dbReference type="OrthoDB" id="7181295at2"/>
<gene>
    <name evidence="9" type="ORF">SAMN03080610_01051</name>
</gene>
<keyword evidence="9" id="KW-0282">Flagellum</keyword>
<dbReference type="InterPro" id="IPR053927">
    <property type="entry name" value="FlgK_helical"/>
</dbReference>
<dbReference type="InterPro" id="IPR010930">
    <property type="entry name" value="Flg_bb/hook_C_dom"/>
</dbReference>
<evidence type="ECO:0000256" key="4">
    <source>
        <dbReference type="ARBA" id="ARBA00016244"/>
    </source>
</evidence>
<dbReference type="Pfam" id="PF22638">
    <property type="entry name" value="FlgK_D1"/>
    <property type="match status" value="1"/>
</dbReference>
<proteinExistence type="inferred from homology"/>
<evidence type="ECO:0000313" key="10">
    <source>
        <dbReference type="Proteomes" id="UP000199347"/>
    </source>
</evidence>
<evidence type="ECO:0000256" key="5">
    <source>
        <dbReference type="ARBA" id="ARBA00022525"/>
    </source>
</evidence>
<dbReference type="GO" id="GO:0044780">
    <property type="term" value="P:bacterial-type flagellum assembly"/>
    <property type="evidence" value="ECO:0007669"/>
    <property type="project" value="InterPro"/>
</dbReference>
<feature type="domain" description="Flagellar basal-body/hook protein C-terminal" evidence="7">
    <location>
        <begin position="447"/>
        <end position="484"/>
    </location>
</feature>
<evidence type="ECO:0000256" key="1">
    <source>
        <dbReference type="ARBA" id="ARBA00004365"/>
    </source>
</evidence>
<evidence type="ECO:0000256" key="3">
    <source>
        <dbReference type="ARBA" id="ARBA00009677"/>
    </source>
</evidence>
<name>A0A1G5MVI3_AFIMA</name>
<evidence type="ECO:0000256" key="2">
    <source>
        <dbReference type="ARBA" id="ARBA00004613"/>
    </source>
</evidence>
<organism evidence="9 10">
    <name type="scientific">Afifella marina DSM 2698</name>
    <dbReference type="NCBI Taxonomy" id="1120955"/>
    <lineage>
        <taxon>Bacteria</taxon>
        <taxon>Pseudomonadati</taxon>
        <taxon>Pseudomonadota</taxon>
        <taxon>Alphaproteobacteria</taxon>
        <taxon>Hyphomicrobiales</taxon>
        <taxon>Afifellaceae</taxon>
        <taxon>Afifella</taxon>
    </lineage>
</organism>
<dbReference type="Proteomes" id="UP000199347">
    <property type="component" value="Unassembled WGS sequence"/>
</dbReference>
<protein>
    <recommendedName>
        <fullName evidence="4">Flagellar hook-associated protein 1</fullName>
    </recommendedName>
</protein>
<keyword evidence="6" id="KW-0975">Bacterial flagellum</keyword>
<evidence type="ECO:0000256" key="6">
    <source>
        <dbReference type="ARBA" id="ARBA00023143"/>
    </source>
</evidence>
<dbReference type="RefSeq" id="WP_092810323.1">
    <property type="nucleotide sequence ID" value="NZ_FMVW01000002.1"/>
</dbReference>
<keyword evidence="9" id="KW-0966">Cell projection</keyword>
<dbReference type="PANTHER" id="PTHR30033:SF1">
    <property type="entry name" value="FLAGELLAR HOOK-ASSOCIATED PROTEIN 1"/>
    <property type="match status" value="1"/>
</dbReference>
<dbReference type="SUPFAM" id="SSF64518">
    <property type="entry name" value="Phase 1 flagellin"/>
    <property type="match status" value="1"/>
</dbReference>
<dbReference type="InterPro" id="IPR002371">
    <property type="entry name" value="FlgK"/>
</dbReference>
<dbReference type="GO" id="GO:0009424">
    <property type="term" value="C:bacterial-type flagellum hook"/>
    <property type="evidence" value="ECO:0007669"/>
    <property type="project" value="InterPro"/>
</dbReference>
<keyword evidence="9" id="KW-0969">Cilium</keyword>
<comment type="subcellular location">
    <subcellularLocation>
        <location evidence="1">Bacterial flagellum</location>
    </subcellularLocation>
    <subcellularLocation>
        <location evidence="2">Secreted</location>
    </subcellularLocation>
</comment>
<keyword evidence="5" id="KW-0964">Secreted</keyword>
<feature type="domain" description="Flagellar hook-associated protein FlgK helical" evidence="8">
    <location>
        <begin position="89"/>
        <end position="318"/>
    </location>
</feature>
<dbReference type="PANTHER" id="PTHR30033">
    <property type="entry name" value="FLAGELLAR HOOK-ASSOCIATED PROTEIN 1"/>
    <property type="match status" value="1"/>
</dbReference>
<evidence type="ECO:0000313" key="9">
    <source>
        <dbReference type="EMBL" id="SCZ28844.1"/>
    </source>
</evidence>
<dbReference type="STRING" id="1120955.SAMN03080610_01051"/>
<dbReference type="GO" id="GO:0005576">
    <property type="term" value="C:extracellular region"/>
    <property type="evidence" value="ECO:0007669"/>
    <property type="project" value="UniProtKB-SubCell"/>
</dbReference>
<keyword evidence="10" id="KW-1185">Reference proteome</keyword>
<comment type="similarity">
    <text evidence="3">Belongs to the flagella basal body rod proteins family.</text>
</comment>
<dbReference type="Pfam" id="PF06429">
    <property type="entry name" value="Flg_bbr_C"/>
    <property type="match status" value="1"/>
</dbReference>
<sequence>MSLQAALTTARSSLQATAAQISVSAKNVSGAGDPTYSRKLAPSITTPDGAVRVVTTTRATDRALYTTMLGATSRAASEDALVAGLNRLSATIGDPKSEYSPAAQLSQLQVTLQEYANRPDDSILSQNVVTRANALTTKLHSAAETIAEVRQDADADIANAVSNLNSLLDKFETLNNLVVQGSFAGADVTDPLDKRDAVLAQISEQMGVSAVTRGNNDMVLYTDSGATLFETTARSVTFAASPALTAGTPGNAVFVDGVPVTGPTATMPLNSGALVGLTTLRDDVALTYQNQLDEVARGLIEVFAESDQTGGGAPDQAGLFTYPGGPGVPASGTSVSGLAASITVNAAIDPLQGGALSRLRDGGVNGAAYAYNSTGAAAFSDRLDALVTGMGTARGFDPSTQLEDSQSLIDFTTSSSGWLEGRRQAATAEVEYQNTLVAHSSDALSNATGVNLDDEYALQLQLEQSYAASAKVLSVINELFETLLMNAR</sequence>
<accession>A0A1G5MVI3</accession>
<evidence type="ECO:0000259" key="8">
    <source>
        <dbReference type="Pfam" id="PF22638"/>
    </source>
</evidence>
<dbReference type="NCBIfam" id="TIGR02492">
    <property type="entry name" value="flgK_ends"/>
    <property type="match status" value="1"/>
</dbReference>
<dbReference type="AlphaFoldDB" id="A0A1G5MVI3"/>
<evidence type="ECO:0000259" key="7">
    <source>
        <dbReference type="Pfam" id="PF06429"/>
    </source>
</evidence>
<dbReference type="EMBL" id="FMVW01000002">
    <property type="protein sequence ID" value="SCZ28844.1"/>
    <property type="molecule type" value="Genomic_DNA"/>
</dbReference>